<dbReference type="Pfam" id="PF01856">
    <property type="entry name" value="HP_OMP"/>
    <property type="match status" value="1"/>
</dbReference>
<gene>
    <name evidence="2" type="ORF">HMPREF1449_00979</name>
</gene>
<dbReference type="AlphaFoldDB" id="A0ABC9S9H2"/>
<evidence type="ECO:0000313" key="2">
    <source>
        <dbReference type="EMBL" id="EMH66501.1"/>
    </source>
</evidence>
<evidence type="ECO:0000313" key="3">
    <source>
        <dbReference type="Proteomes" id="UP000011945"/>
    </source>
</evidence>
<reference evidence="2 3" key="1">
    <citation type="submission" date="2012-12" db="EMBL/GenBank/DDBJ databases">
        <authorList>
            <person name="Weinstock G."/>
            <person name="Sodergren E."/>
            <person name="Lobos E.A."/>
            <person name="Fulton L."/>
            <person name="Fulton R."/>
            <person name="Courtney L."/>
            <person name="Fronick C."/>
            <person name="O'Laughlin M."/>
            <person name="Godfrey J."/>
            <person name="Wilson R.M."/>
            <person name="Miner T."/>
            <person name="Farmer C."/>
            <person name="Delehaunty K."/>
            <person name="Cordes M."/>
            <person name="Minx P."/>
            <person name="Tomlinson C."/>
            <person name="Chen J."/>
            <person name="Wollam A."/>
            <person name="Pepin K.H."/>
            <person name="Bhonagiri V."/>
            <person name="Zhang X."/>
            <person name="Suruliraj S."/>
            <person name="Antonio M."/>
            <person name="Secka O."/>
            <person name="Thomas J."/>
            <person name="Warren W."/>
            <person name="Mitreva M."/>
            <person name="Mardis E.R."/>
            <person name="Wilson R.K."/>
        </authorList>
    </citation>
    <scope>NUCLEOTIDE SEQUENCE [LARGE SCALE GENOMIC DNA]</scope>
    <source>
        <strain evidence="2 3">HP260AFii</strain>
    </source>
</reference>
<feature type="non-terminal residue" evidence="2">
    <location>
        <position position="662"/>
    </location>
</feature>
<sequence>MIFLQQKHYFEEHFMKKRFLLSLSLAVPSLHAEDNGFFIGAGYQIGEAVQMVKNTGELKNLNDKYEQLNSSLAQVAALRQSIQNANNYELVKSSISNLQSFTNNNSQNKDLSPIYSSAQAVLTSILAFWSLYAGNNLTFNLEGSSDSQNKCSQQGSKDCMPQATYDKMKQLAESLQKAQGTLCALNESGCNTATENQGATIASALNTAKELMDLIHTTNTNMNWQKANIDGLRSPSIAYGGGKVDGKHEDHVIYQGNITSNNPVTSYAVFQNIYKMLPYLQEALTLSQQNHGKSDTLQAQATGTPENPNFAKDIYDFAQNQKQILSNASNIFNLFNSIPKDEFEYLQKAYLKIFPNGTTPTNPYRKNVNLNAEIDSIQRNVNYYGNRIDSALSVARDVYNLKSNEAEIVTAYSSANNLSQEISKLPYNQVNTKDIITLPYDKNAPAAGQYNYQINPEQQSNLSQALAAMSNNPFKKVGMISSQNNNGALNGLGVQVGYKQFFGESKRWGLRYYGFFDYNHGYIKSSFFNSSSDIWTYGGGSDLLVNIINDSITRKNNKLSVGLFGGIQLAGTTWLNSQYVNLTAFNNPYSAKVNTSNFQFLFNLGLRTNLATAKKKDSERSAQHGIELGIKIPTINTNYYSFLGTKLEYRRLYSVYLNYVFA</sequence>
<dbReference type="EMBL" id="APEZ01000042">
    <property type="protein sequence ID" value="EMH66501.1"/>
    <property type="molecule type" value="Genomic_DNA"/>
</dbReference>
<comment type="caution">
    <text evidence="2">The sequence shown here is derived from an EMBL/GenBank/DDBJ whole genome shotgun (WGS) entry which is preliminary data.</text>
</comment>
<accession>A0ABC9S9H2</accession>
<feature type="coiled-coil region" evidence="1">
    <location>
        <begin position="51"/>
        <end position="78"/>
    </location>
</feature>
<name>A0ABC9S9H2_HELPX</name>
<dbReference type="Proteomes" id="UP000011945">
    <property type="component" value="Unassembled WGS sequence"/>
</dbReference>
<protein>
    <submittedName>
        <fullName evidence="2">Outer membrane protein</fullName>
    </submittedName>
</protein>
<keyword evidence="1" id="KW-0175">Coiled coil</keyword>
<evidence type="ECO:0000256" key="1">
    <source>
        <dbReference type="SAM" id="Coils"/>
    </source>
</evidence>
<proteinExistence type="predicted"/>
<dbReference type="InterPro" id="IPR002718">
    <property type="entry name" value="OMP_Helicobacter"/>
</dbReference>
<organism evidence="2 3">
    <name type="scientific">Helicobacter pylori HP260AFii</name>
    <dbReference type="NCBI Taxonomy" id="1159077"/>
    <lineage>
        <taxon>Bacteria</taxon>
        <taxon>Pseudomonadati</taxon>
        <taxon>Campylobacterota</taxon>
        <taxon>Epsilonproteobacteria</taxon>
        <taxon>Campylobacterales</taxon>
        <taxon>Helicobacteraceae</taxon>
        <taxon>Helicobacter</taxon>
    </lineage>
</organism>
<dbReference type="PRINTS" id="PR01776">
    <property type="entry name" value="HPOMPFAMILY"/>
</dbReference>